<dbReference type="InterPro" id="IPR001375">
    <property type="entry name" value="Peptidase_S9_cat"/>
</dbReference>
<dbReference type="Pfam" id="PF07676">
    <property type="entry name" value="PD40"/>
    <property type="match status" value="1"/>
</dbReference>
<accession>A0AAW9R6M5</accession>
<keyword evidence="1" id="KW-0378">Hydrolase</keyword>
<reference evidence="6 7" key="1">
    <citation type="submission" date="2024-02" db="EMBL/GenBank/DDBJ databases">
        <title>A novel Wenzhouxiangellaceae bacterium, isolated from coastal sediments.</title>
        <authorList>
            <person name="Du Z.-J."/>
            <person name="Ye Y.-Q."/>
            <person name="Zhang X.-Y."/>
        </authorList>
    </citation>
    <scope>NUCLEOTIDE SEQUENCE [LARGE SCALE GENOMIC DNA]</scope>
    <source>
        <strain evidence="6 7">CH-27</strain>
    </source>
</reference>
<evidence type="ECO:0000313" key="7">
    <source>
        <dbReference type="Proteomes" id="UP001359886"/>
    </source>
</evidence>
<dbReference type="GO" id="GO:0004252">
    <property type="term" value="F:serine-type endopeptidase activity"/>
    <property type="evidence" value="ECO:0007669"/>
    <property type="project" value="TreeGrafter"/>
</dbReference>
<dbReference type="Proteomes" id="UP001359886">
    <property type="component" value="Unassembled WGS sequence"/>
</dbReference>
<dbReference type="InterPro" id="IPR011042">
    <property type="entry name" value="6-blade_b-propeller_TolB-like"/>
</dbReference>
<keyword evidence="2" id="KW-0645">Protease</keyword>
<evidence type="ECO:0000259" key="4">
    <source>
        <dbReference type="Pfam" id="PF00326"/>
    </source>
</evidence>
<dbReference type="Gene3D" id="3.20.20.140">
    <property type="entry name" value="Metal-dependent hydrolases"/>
    <property type="match status" value="2"/>
</dbReference>
<dbReference type="InterPro" id="IPR011659">
    <property type="entry name" value="WD40"/>
</dbReference>
<dbReference type="SUPFAM" id="SSF82171">
    <property type="entry name" value="DPP6 N-terminal domain-like"/>
    <property type="match status" value="1"/>
</dbReference>
<gene>
    <name evidence="6" type="ORF">V3330_02425</name>
</gene>
<evidence type="ECO:0000256" key="2">
    <source>
        <dbReference type="ARBA" id="ARBA00022825"/>
    </source>
</evidence>
<dbReference type="Pfam" id="PF07969">
    <property type="entry name" value="Amidohydro_3"/>
    <property type="match status" value="1"/>
</dbReference>
<dbReference type="SUPFAM" id="SSF51556">
    <property type="entry name" value="Metallo-dependent hydrolases"/>
    <property type="match status" value="1"/>
</dbReference>
<feature type="signal peptide" evidence="3">
    <location>
        <begin position="1"/>
        <end position="25"/>
    </location>
</feature>
<dbReference type="EMBL" id="JAZHOG010000001">
    <property type="protein sequence ID" value="MEJ8566470.1"/>
    <property type="molecule type" value="Genomic_DNA"/>
</dbReference>
<dbReference type="SUPFAM" id="SSF53474">
    <property type="entry name" value="alpha/beta-Hydrolases"/>
    <property type="match status" value="1"/>
</dbReference>
<organism evidence="6 7">
    <name type="scientific">Elongatibacter sediminis</name>
    <dbReference type="NCBI Taxonomy" id="3119006"/>
    <lineage>
        <taxon>Bacteria</taxon>
        <taxon>Pseudomonadati</taxon>
        <taxon>Pseudomonadota</taxon>
        <taxon>Gammaproteobacteria</taxon>
        <taxon>Chromatiales</taxon>
        <taxon>Wenzhouxiangellaceae</taxon>
        <taxon>Elongatibacter</taxon>
    </lineage>
</organism>
<dbReference type="InterPro" id="IPR029058">
    <property type="entry name" value="AB_hydrolase_fold"/>
</dbReference>
<feature type="domain" description="Amidohydrolase 3" evidence="5">
    <location>
        <begin position="1079"/>
        <end position="1201"/>
    </location>
</feature>
<dbReference type="AlphaFoldDB" id="A0AAW9R6M5"/>
<evidence type="ECO:0000259" key="5">
    <source>
        <dbReference type="Pfam" id="PF07969"/>
    </source>
</evidence>
<dbReference type="GO" id="GO:0006508">
    <property type="term" value="P:proteolysis"/>
    <property type="evidence" value="ECO:0007669"/>
    <property type="project" value="InterPro"/>
</dbReference>
<protein>
    <submittedName>
        <fullName evidence="6">Prolyl oligopeptidase family serine peptidase</fullName>
    </submittedName>
</protein>
<dbReference type="PANTHER" id="PTHR42776:SF27">
    <property type="entry name" value="DIPEPTIDYL PEPTIDASE FAMILY MEMBER 6"/>
    <property type="match status" value="1"/>
</dbReference>
<evidence type="ECO:0000256" key="1">
    <source>
        <dbReference type="ARBA" id="ARBA00022801"/>
    </source>
</evidence>
<name>A0AAW9R6M5_9GAMM</name>
<dbReference type="Gene3D" id="3.40.50.1820">
    <property type="entry name" value="alpha/beta hydrolase"/>
    <property type="match status" value="1"/>
</dbReference>
<sequence>MKYRILLVLAVATSFVFGTSRPSLADDSPAPGLTVEEIVTLKKVRQAVLSPTGDRVAYLLEVPRTPYLDEDGSAWVELHVVDLAGHSRPMFTGKVNASSPQWSADGDRVYFIARETPLDPYVSLLSVPVSGGGPTVVFRPARDIGALHLSPDGRTAAFLATAEPTATQLDLARAGLTASAHDESAESVRVWLVDLENGTVAAPYLPGSASDFAWSPDGSRYAVALAPSPMADDWELNRDIVVVETRDASRRHALGVIGKLGAFAWSPDGRHIAYIAGSERSDPNPGRLFVRPAGGGEREEWLPEYPGQVEALAWSGADTVTYIGSLGLDREIARVSGESSRRAPVSGPGAQTIIWQSMDAHADLATVAAVGHTLAHPAEVYLIQDGEPPRRLTDSNPLLAERRLGRQEAIRIAARDGVELDAVVIHPVPDAGHDPAQSAEWHAAPLIVFAHGGPEGHYGNGWLSGYDEPAQALAAQGFRVVFPNYRGSTGRGVAFSKMGQGDPAGAEFNDLVDTRQYFVDRGLADPDRVGIAGISYGGYAAMWAATAQTDYFAAAVSFVGLSNLVSAFGTTDIPGEMQVSHTRAWPWDDWTAMLERSPVFHAGQSRTPLLISGGDSDERFHPAQSLELYRHLKLRTETPVRLVTYPGEGHGHRNTAARYDYALRLERWMNHYLQGPGGEPPPFDIGHGSRLLTRNAADASPIEGGPPEYDLVIRGGMVLDGRGNPPTRADVAIDDGRFVAMGEVPGRGLTELDAHGRMVSPGWIDMMDQSGETLLRNGLAENKLLMGVTTAFGGEGGTPVPAKEIPEYFARLEEQGISLNFGSYYNAFQAREAVVGEADVAVTEADLSLMRAEMRRAMQAGAVGMSSAAFYPPASFMSTEELVELGKAMAPFGGIHAAHLRDESRHLLEAIDELITVGEQAGIRVEIFHFKNAFAPNWGRTVHEAIERIEAARARGVDIGANQYPYIAGGTGIDATVPAYVFANGRDDGMALLADPVQRQRLKAEIADPRSDRMVMNAGGWQNIVLMSAFSERYEPFQGMDFVQIGRALERDPADAAWDIMLEALPRRANALYFLMSEPDVQTILRQPWVSIGSDAGTSLVLGRPDDMALPHPRTYGTFPRIIARYVRDLGLFGLPEAVRRMTSLPASRMSLEDRGVIEPGRWADVVIFDDRSIRDTATFEEPLRVPAGIDYVLVNGEIVVDHGRHTGARPGRVLYGPGHDPAAMERW</sequence>
<dbReference type="Gene3D" id="2.120.10.30">
    <property type="entry name" value="TolB, C-terminal domain"/>
    <property type="match status" value="1"/>
</dbReference>
<dbReference type="SUPFAM" id="SSF51338">
    <property type="entry name" value="Composite domain of metallo-dependent hydrolases"/>
    <property type="match status" value="1"/>
</dbReference>
<keyword evidence="3" id="KW-0732">Signal</keyword>
<comment type="caution">
    <text evidence="6">The sequence shown here is derived from an EMBL/GenBank/DDBJ whole genome shotgun (WGS) entry which is preliminary data.</text>
</comment>
<feature type="domain" description="Peptidase S9 prolyl oligopeptidase catalytic" evidence="4">
    <location>
        <begin position="470"/>
        <end position="674"/>
    </location>
</feature>
<dbReference type="PANTHER" id="PTHR42776">
    <property type="entry name" value="SERINE PEPTIDASE S9 FAMILY MEMBER"/>
    <property type="match status" value="1"/>
</dbReference>
<evidence type="ECO:0000313" key="6">
    <source>
        <dbReference type="EMBL" id="MEJ8566470.1"/>
    </source>
</evidence>
<feature type="chain" id="PRO_5043903326" evidence="3">
    <location>
        <begin position="26"/>
        <end position="1228"/>
    </location>
</feature>
<dbReference type="RefSeq" id="WP_354693788.1">
    <property type="nucleotide sequence ID" value="NZ_JAZHOG010000001.1"/>
</dbReference>
<dbReference type="InterPro" id="IPR011059">
    <property type="entry name" value="Metal-dep_hydrolase_composite"/>
</dbReference>
<dbReference type="Gene3D" id="2.30.40.10">
    <property type="entry name" value="Urease, subunit C, domain 1"/>
    <property type="match status" value="1"/>
</dbReference>
<dbReference type="InterPro" id="IPR013108">
    <property type="entry name" value="Amidohydro_3"/>
</dbReference>
<dbReference type="GO" id="GO:0016810">
    <property type="term" value="F:hydrolase activity, acting on carbon-nitrogen (but not peptide) bonds"/>
    <property type="evidence" value="ECO:0007669"/>
    <property type="project" value="InterPro"/>
</dbReference>
<dbReference type="Pfam" id="PF00326">
    <property type="entry name" value="Peptidase_S9"/>
    <property type="match status" value="1"/>
</dbReference>
<keyword evidence="7" id="KW-1185">Reference proteome</keyword>
<proteinExistence type="predicted"/>
<keyword evidence="2" id="KW-0720">Serine protease</keyword>
<evidence type="ECO:0000256" key="3">
    <source>
        <dbReference type="SAM" id="SignalP"/>
    </source>
</evidence>
<dbReference type="InterPro" id="IPR032466">
    <property type="entry name" value="Metal_Hydrolase"/>
</dbReference>